<comment type="caution">
    <text evidence="1">The sequence shown here is derived from an EMBL/GenBank/DDBJ whole genome shotgun (WGS) entry which is preliminary data.</text>
</comment>
<reference evidence="1 2" key="1">
    <citation type="journal article" date="2022" name="Hortic Res">
        <title>A haplotype resolved chromosomal level avocado genome allows analysis of novel avocado genes.</title>
        <authorList>
            <person name="Nath O."/>
            <person name="Fletcher S.J."/>
            <person name="Hayward A."/>
            <person name="Shaw L.M."/>
            <person name="Masouleh A.K."/>
            <person name="Furtado A."/>
            <person name="Henry R.J."/>
            <person name="Mitter N."/>
        </authorList>
    </citation>
    <scope>NUCLEOTIDE SEQUENCE [LARGE SCALE GENOMIC DNA]</scope>
    <source>
        <strain evidence="2">cv. Hass</strain>
    </source>
</reference>
<name>A0ACC2MMD7_PERAE</name>
<sequence>MDPERWDEYLKGHLEAKFFRTRPLSFSDEMRILFGGTQARGEETWTPSSASRRDLNAQMPSSPPYIDNTQNNEQEVTFEDIFTEELMTNARRKCPCPSRSRRDELN</sequence>
<protein>
    <submittedName>
        <fullName evidence="1">Uncharacterized protein</fullName>
    </submittedName>
</protein>
<dbReference type="EMBL" id="CM056810">
    <property type="protein sequence ID" value="KAJ8646668.1"/>
    <property type="molecule type" value="Genomic_DNA"/>
</dbReference>
<organism evidence="1 2">
    <name type="scientific">Persea americana</name>
    <name type="common">Avocado</name>
    <dbReference type="NCBI Taxonomy" id="3435"/>
    <lineage>
        <taxon>Eukaryota</taxon>
        <taxon>Viridiplantae</taxon>
        <taxon>Streptophyta</taxon>
        <taxon>Embryophyta</taxon>
        <taxon>Tracheophyta</taxon>
        <taxon>Spermatophyta</taxon>
        <taxon>Magnoliopsida</taxon>
        <taxon>Magnoliidae</taxon>
        <taxon>Laurales</taxon>
        <taxon>Lauraceae</taxon>
        <taxon>Persea</taxon>
    </lineage>
</organism>
<accession>A0ACC2MMD7</accession>
<proteinExistence type="predicted"/>
<evidence type="ECO:0000313" key="1">
    <source>
        <dbReference type="EMBL" id="KAJ8646668.1"/>
    </source>
</evidence>
<evidence type="ECO:0000313" key="2">
    <source>
        <dbReference type="Proteomes" id="UP001234297"/>
    </source>
</evidence>
<dbReference type="Proteomes" id="UP001234297">
    <property type="component" value="Chromosome 2"/>
</dbReference>
<gene>
    <name evidence="1" type="ORF">MRB53_008416</name>
</gene>
<keyword evidence="2" id="KW-1185">Reference proteome</keyword>